<gene>
    <name evidence="1" type="ORF">PACLA_8A024398</name>
</gene>
<evidence type="ECO:0000313" key="2">
    <source>
        <dbReference type="Proteomes" id="UP001152795"/>
    </source>
</evidence>
<comment type="caution">
    <text evidence="1">The sequence shown here is derived from an EMBL/GenBank/DDBJ whole genome shotgun (WGS) entry which is preliminary data.</text>
</comment>
<evidence type="ECO:0000313" key="1">
    <source>
        <dbReference type="EMBL" id="CAB4022665.1"/>
    </source>
</evidence>
<reference evidence="1" key="1">
    <citation type="submission" date="2020-04" db="EMBL/GenBank/DDBJ databases">
        <authorList>
            <person name="Alioto T."/>
            <person name="Alioto T."/>
            <person name="Gomez Garrido J."/>
        </authorList>
    </citation>
    <scope>NUCLEOTIDE SEQUENCE</scope>
    <source>
        <strain evidence="1">A484AB</strain>
    </source>
</reference>
<accession>A0A7D9KZ81</accession>
<keyword evidence="2" id="KW-1185">Reference proteome</keyword>
<proteinExistence type="predicted"/>
<protein>
    <submittedName>
        <fullName evidence="1">Uncharacterized protein</fullName>
    </submittedName>
</protein>
<dbReference type="AlphaFoldDB" id="A0A7D9KZ81"/>
<sequence length="161" mass="17822">MNLSKESPMCGSCASKDETQLSSDRDKWPIGKIENGCFDEICKLLDLAYSSKDALVSALGSFDQTTAAGIKITYEVKGGLGTAEEVLGKWGSSNQENNVGALIRRFLKITCKGMMLLSRLKNGRSWLFVMDANDGDFNSTTEWKSILPFSKRNRSHKKLQN</sequence>
<dbReference type="EMBL" id="CACRXK020012085">
    <property type="protein sequence ID" value="CAB4022665.1"/>
    <property type="molecule type" value="Genomic_DNA"/>
</dbReference>
<organism evidence="1 2">
    <name type="scientific">Paramuricea clavata</name>
    <name type="common">Red gorgonian</name>
    <name type="synonym">Violescent sea-whip</name>
    <dbReference type="NCBI Taxonomy" id="317549"/>
    <lineage>
        <taxon>Eukaryota</taxon>
        <taxon>Metazoa</taxon>
        <taxon>Cnidaria</taxon>
        <taxon>Anthozoa</taxon>
        <taxon>Octocorallia</taxon>
        <taxon>Malacalcyonacea</taxon>
        <taxon>Plexauridae</taxon>
        <taxon>Paramuricea</taxon>
    </lineage>
</organism>
<name>A0A7D9KZ81_PARCT</name>
<dbReference type="Proteomes" id="UP001152795">
    <property type="component" value="Unassembled WGS sequence"/>
</dbReference>